<keyword evidence="3" id="KW-0663">Pyridoxal phosphate</keyword>
<feature type="domain" description="Orn/Lys/Arg decarboxylases family 1 pyridoxal-P attachment site" evidence="5">
    <location>
        <begin position="6"/>
        <end position="320"/>
    </location>
</feature>
<dbReference type="InterPro" id="IPR000310">
    <property type="entry name" value="Orn/Lys/Arg_deCO2ase_major_dom"/>
</dbReference>
<dbReference type="RefSeq" id="WP_217067862.1">
    <property type="nucleotide sequence ID" value="NZ_JAHQCS010000149.1"/>
</dbReference>
<keyword evidence="7" id="KW-0808">Transferase</keyword>
<comment type="cofactor">
    <cofactor evidence="1">
        <name>pyridoxal 5'-phosphate</name>
        <dbReference type="ChEBI" id="CHEBI:597326"/>
    </cofactor>
</comment>
<name>A0ABS6JJE8_9BACI</name>
<dbReference type="InterPro" id="IPR052357">
    <property type="entry name" value="Orn_Lys_Arg_decarboxylase-I"/>
</dbReference>
<dbReference type="PANTHER" id="PTHR43277:SF3">
    <property type="entry name" value="DECARBOXYLASE, PUTATIVE-RELATED"/>
    <property type="match status" value="1"/>
</dbReference>
<protein>
    <submittedName>
        <fullName evidence="7">Aminotransferase class I/II-fold pyridoxal phosphate-dependent enzyme</fullName>
    </submittedName>
</protein>
<keyword evidence="8" id="KW-1185">Reference proteome</keyword>
<dbReference type="Pfam" id="PF01276">
    <property type="entry name" value="OKR_DC_1"/>
    <property type="match status" value="1"/>
</dbReference>
<evidence type="ECO:0000313" key="8">
    <source>
        <dbReference type="Proteomes" id="UP000784880"/>
    </source>
</evidence>
<reference evidence="7 8" key="1">
    <citation type="submission" date="2021-06" db="EMBL/GenBank/DDBJ databases">
        <title>Bacillus sp. RD4P76, an endophyte from a halophyte.</title>
        <authorList>
            <person name="Sun J.-Q."/>
        </authorList>
    </citation>
    <scope>NUCLEOTIDE SEQUENCE [LARGE SCALE GENOMIC DNA]</scope>
    <source>
        <strain evidence="7 8">CGMCC 1.15917</strain>
    </source>
</reference>
<dbReference type="Pfam" id="PF03711">
    <property type="entry name" value="OKR_DC_1_C"/>
    <property type="match status" value="1"/>
</dbReference>
<evidence type="ECO:0000259" key="5">
    <source>
        <dbReference type="Pfam" id="PF01276"/>
    </source>
</evidence>
<keyword evidence="7" id="KW-0032">Aminotransferase</keyword>
<evidence type="ECO:0000256" key="2">
    <source>
        <dbReference type="ARBA" id="ARBA00022793"/>
    </source>
</evidence>
<dbReference type="EMBL" id="JAHQCS010000149">
    <property type="protein sequence ID" value="MBU9713711.1"/>
    <property type="molecule type" value="Genomic_DNA"/>
</dbReference>
<comment type="caution">
    <text evidence="7">The sequence shown here is derived from an EMBL/GenBank/DDBJ whole genome shotgun (WGS) entry which is preliminary data.</text>
</comment>
<feature type="domain" description="Orn/Lys/Arg decarboxylase C-terminal" evidence="6">
    <location>
        <begin position="401"/>
        <end position="459"/>
    </location>
</feature>
<gene>
    <name evidence="7" type="ORF">KS419_18440</name>
</gene>
<dbReference type="GO" id="GO:0008483">
    <property type="term" value="F:transaminase activity"/>
    <property type="evidence" value="ECO:0007669"/>
    <property type="project" value="UniProtKB-KW"/>
</dbReference>
<evidence type="ECO:0000256" key="1">
    <source>
        <dbReference type="ARBA" id="ARBA00001933"/>
    </source>
</evidence>
<keyword evidence="2" id="KW-0210">Decarboxylase</keyword>
<evidence type="ECO:0000256" key="3">
    <source>
        <dbReference type="ARBA" id="ARBA00022898"/>
    </source>
</evidence>
<proteinExistence type="predicted"/>
<evidence type="ECO:0000313" key="7">
    <source>
        <dbReference type="EMBL" id="MBU9713711.1"/>
    </source>
</evidence>
<keyword evidence="4" id="KW-0456">Lyase</keyword>
<dbReference type="PANTHER" id="PTHR43277">
    <property type="entry name" value="ARGININE DECARBOXYLASE"/>
    <property type="match status" value="1"/>
</dbReference>
<organism evidence="7 8">
    <name type="scientific">Evansella tamaricis</name>
    <dbReference type="NCBI Taxonomy" id="2069301"/>
    <lineage>
        <taxon>Bacteria</taxon>
        <taxon>Bacillati</taxon>
        <taxon>Bacillota</taxon>
        <taxon>Bacilli</taxon>
        <taxon>Bacillales</taxon>
        <taxon>Bacillaceae</taxon>
        <taxon>Evansella</taxon>
    </lineage>
</organism>
<evidence type="ECO:0000259" key="6">
    <source>
        <dbReference type="Pfam" id="PF03711"/>
    </source>
</evidence>
<accession>A0ABS6JJE8</accession>
<dbReference type="InterPro" id="IPR008286">
    <property type="entry name" value="Prn/Lys/Arg_de-COase_C"/>
</dbReference>
<evidence type="ECO:0000256" key="4">
    <source>
        <dbReference type="ARBA" id="ARBA00023239"/>
    </source>
</evidence>
<sequence length="482" mass="54158">MDQNRTPLFDKLMEHKNKISTSFHVPGHKNGRVFSNKGKELFQHILELDVTEISGMDDLHHPQGVIKEAQEMTAETYGVKSSRFLVGGSTVGNIAMIMSTVKTGDSILVQRNSHQSIFHGIELSGARAVYLYPEVDKESGLSLGLSEEVVAKAINQYPEAKALVLTNPTYEGYGQALDTHISRAHNANMLVLVDEAHGAHFVMEDCRWPKSAIRSGADIVVQSAHKMLPAMTMTAFLHCNSLRVNEEKLDVYLRMLQSSSPSYPLMASLDLARAYVWEMKNSEEEWRSITEKLERFKDNLEKGDGWFQSGKRIGSYTQDLLKVAFISTTSVTGDMWKAKMESLNAFPELSSPNHLLITLPWTKDELPFGDWEKIIRLSLNTSKEVIHQKPLQQMCSLSISEPVLTINELDECKTERISFWDCEGKIAAETIIPYPPGIPLIIRGEEITKSQIEALNYLGDNNSYFQSGMEWKEKGVTVVTLS</sequence>
<dbReference type="Proteomes" id="UP000784880">
    <property type="component" value="Unassembled WGS sequence"/>
</dbReference>